<dbReference type="OrthoDB" id="4502478at2759"/>
<reference evidence="3" key="1">
    <citation type="journal article" date="2012" name="PLoS Genet.">
        <title>The genomes of the fungal plant pathogens Cladosporium fulvum and Dothistroma septosporum reveal adaptation to different hosts and lifestyles but also signatures of common ancestry.</title>
        <authorList>
            <person name="de Wit P.J.G.M."/>
            <person name="van der Burgt A."/>
            <person name="Oekmen B."/>
            <person name="Stergiopoulos I."/>
            <person name="Abd-Elsalam K.A."/>
            <person name="Aerts A.L."/>
            <person name="Bahkali A.H."/>
            <person name="Beenen H.G."/>
            <person name="Chettri P."/>
            <person name="Cox M.P."/>
            <person name="Datema E."/>
            <person name="de Vries R.P."/>
            <person name="Dhillon B."/>
            <person name="Ganley A.R."/>
            <person name="Griffiths S.A."/>
            <person name="Guo Y."/>
            <person name="Hamelin R.C."/>
            <person name="Henrissat B."/>
            <person name="Kabir M.S."/>
            <person name="Jashni M.K."/>
            <person name="Kema G."/>
            <person name="Klaubauf S."/>
            <person name="Lapidus A."/>
            <person name="Levasseur A."/>
            <person name="Lindquist E."/>
            <person name="Mehrabi R."/>
            <person name="Ohm R.A."/>
            <person name="Owen T.J."/>
            <person name="Salamov A."/>
            <person name="Schwelm A."/>
            <person name="Schijlen E."/>
            <person name="Sun H."/>
            <person name="van den Burg H.A."/>
            <person name="van Ham R.C.H.J."/>
            <person name="Zhang S."/>
            <person name="Goodwin S.B."/>
            <person name="Grigoriev I.V."/>
            <person name="Collemare J."/>
            <person name="Bradshaw R.E."/>
        </authorList>
    </citation>
    <scope>NUCLEOTIDE SEQUENCE [LARGE SCALE GENOMIC DNA]</scope>
    <source>
        <strain evidence="3">NZE10 / CBS 128990</strain>
    </source>
</reference>
<dbReference type="HOGENOM" id="CLU_101047_0_0_1"/>
<feature type="region of interest" description="Disordered" evidence="1">
    <location>
        <begin position="1"/>
        <end position="24"/>
    </location>
</feature>
<evidence type="ECO:0000313" key="3">
    <source>
        <dbReference type="Proteomes" id="UP000016933"/>
    </source>
</evidence>
<feature type="compositionally biased region" description="Low complexity" evidence="1">
    <location>
        <begin position="198"/>
        <end position="217"/>
    </location>
</feature>
<evidence type="ECO:0000313" key="2">
    <source>
        <dbReference type="EMBL" id="EME49029.1"/>
    </source>
</evidence>
<evidence type="ECO:0000256" key="1">
    <source>
        <dbReference type="SAM" id="MobiDB-lite"/>
    </source>
</evidence>
<proteinExistence type="predicted"/>
<name>N1Q3L1_DOTSN</name>
<dbReference type="eggNOG" id="ENOG502RFXY">
    <property type="taxonomic scope" value="Eukaryota"/>
</dbReference>
<feature type="compositionally biased region" description="Polar residues" evidence="1">
    <location>
        <begin position="54"/>
        <end position="63"/>
    </location>
</feature>
<dbReference type="OMA" id="WAVREIA"/>
<keyword evidence="3" id="KW-1185">Reference proteome</keyword>
<protein>
    <submittedName>
        <fullName evidence="2">Uncharacterized protein</fullName>
    </submittedName>
</protein>
<feature type="region of interest" description="Disordered" evidence="1">
    <location>
        <begin position="182"/>
        <end position="240"/>
    </location>
</feature>
<dbReference type="EMBL" id="KB446535">
    <property type="protein sequence ID" value="EME49029.1"/>
    <property type="molecule type" value="Genomic_DNA"/>
</dbReference>
<accession>N1Q3L1</accession>
<dbReference type="AlphaFoldDB" id="N1Q3L1"/>
<dbReference type="Proteomes" id="UP000016933">
    <property type="component" value="Unassembled WGS sequence"/>
</dbReference>
<organism evidence="2 3">
    <name type="scientific">Dothistroma septosporum (strain NZE10 / CBS 128990)</name>
    <name type="common">Red band needle blight fungus</name>
    <name type="synonym">Mycosphaerella pini</name>
    <dbReference type="NCBI Taxonomy" id="675120"/>
    <lineage>
        <taxon>Eukaryota</taxon>
        <taxon>Fungi</taxon>
        <taxon>Dikarya</taxon>
        <taxon>Ascomycota</taxon>
        <taxon>Pezizomycotina</taxon>
        <taxon>Dothideomycetes</taxon>
        <taxon>Dothideomycetidae</taxon>
        <taxon>Mycosphaerellales</taxon>
        <taxon>Mycosphaerellaceae</taxon>
        <taxon>Dothistroma</taxon>
    </lineage>
</organism>
<feature type="region of interest" description="Disordered" evidence="1">
    <location>
        <begin position="39"/>
        <end position="63"/>
    </location>
</feature>
<gene>
    <name evidence="2" type="ORF">DOTSEDRAFT_67913</name>
</gene>
<sequence>MSKTGKNGCLDRDGCGGQSYPSNKLPIETCMVRRPCQCGRQANTDAGHPPSIRSPETSPSSTALPAIMAPQIPSLAQSESKSKFFERLDLSKDDPADKHLYALMKVEAANGRKRLVESHSSYESINETAMHREILNIYQHACRQTKSTYDQGRDTDGVEEENWIVRWLLWHAFRYRDQRNNRDRRPFDAGEEGAALQSSSNTTTPASSSEPSCTPASRQSEGSASSGRFWDPVRNNWHDS</sequence>
<reference evidence="2 3" key="2">
    <citation type="journal article" date="2012" name="PLoS Pathog.">
        <title>Diverse lifestyles and strategies of plant pathogenesis encoded in the genomes of eighteen Dothideomycetes fungi.</title>
        <authorList>
            <person name="Ohm R.A."/>
            <person name="Feau N."/>
            <person name="Henrissat B."/>
            <person name="Schoch C.L."/>
            <person name="Horwitz B.A."/>
            <person name="Barry K.W."/>
            <person name="Condon B.J."/>
            <person name="Copeland A.C."/>
            <person name="Dhillon B."/>
            <person name="Glaser F."/>
            <person name="Hesse C.N."/>
            <person name="Kosti I."/>
            <person name="LaButti K."/>
            <person name="Lindquist E.A."/>
            <person name="Lucas S."/>
            <person name="Salamov A.A."/>
            <person name="Bradshaw R.E."/>
            <person name="Ciuffetti L."/>
            <person name="Hamelin R.C."/>
            <person name="Kema G.H.J."/>
            <person name="Lawrence C."/>
            <person name="Scott J.A."/>
            <person name="Spatafora J.W."/>
            <person name="Turgeon B.G."/>
            <person name="de Wit P.J.G.M."/>
            <person name="Zhong S."/>
            <person name="Goodwin S.B."/>
            <person name="Grigoriev I.V."/>
        </authorList>
    </citation>
    <scope>NUCLEOTIDE SEQUENCE [LARGE SCALE GENOMIC DNA]</scope>
    <source>
        <strain evidence="3">NZE10 / CBS 128990</strain>
    </source>
</reference>